<dbReference type="Gene3D" id="1.20.120.330">
    <property type="entry name" value="Nucleotidyltransferases domain 2"/>
    <property type="match status" value="1"/>
</dbReference>
<feature type="coiled-coil region" evidence="1">
    <location>
        <begin position="78"/>
        <end position="119"/>
    </location>
</feature>
<reference evidence="3 4" key="1">
    <citation type="journal article" date="2015" name="Stand. Genomic Sci.">
        <title>Genomic Encyclopedia of Bacterial and Archaeal Type Strains, Phase III: the genomes of soil and plant-associated and newly described type strains.</title>
        <authorList>
            <person name="Whitman W.B."/>
            <person name="Woyke T."/>
            <person name="Klenk H.P."/>
            <person name="Zhou Y."/>
            <person name="Lilburn T.G."/>
            <person name="Beck B.J."/>
            <person name="De Vos P."/>
            <person name="Vandamme P."/>
            <person name="Eisen J.A."/>
            <person name="Garrity G."/>
            <person name="Hugenholtz P."/>
            <person name="Kyrpides N.C."/>
        </authorList>
    </citation>
    <scope>NUCLEOTIDE SEQUENCE [LARGE SCALE GENOMIC DNA]</scope>
    <source>
        <strain evidence="3 4">CV2</strain>
    </source>
</reference>
<proteinExistence type="predicted"/>
<dbReference type="OrthoDB" id="5095936at2"/>
<name>A0A4Q7LXP9_9MICO</name>
<keyword evidence="2" id="KW-1133">Transmembrane helix</keyword>
<dbReference type="RefSeq" id="WP_130484550.1">
    <property type="nucleotide sequence ID" value="NZ_SGWW01000001.1"/>
</dbReference>
<keyword evidence="2" id="KW-0812">Transmembrane</keyword>
<dbReference type="Gene3D" id="3.40.50.1820">
    <property type="entry name" value="alpha/beta hydrolase"/>
    <property type="match status" value="1"/>
</dbReference>
<keyword evidence="4" id="KW-1185">Reference proteome</keyword>
<gene>
    <name evidence="3" type="ORF">EV141_0697</name>
</gene>
<feature type="transmembrane region" description="Helical" evidence="2">
    <location>
        <begin position="264"/>
        <end position="284"/>
    </location>
</feature>
<sequence length="554" mass="59065">MSTLLIAPMGDAAAVSAGADDLARIAETLRALSVTLDQIADVGETAGDSVDAIRSRTVDATSGLRDAHERYEAAAGALTDYAVELADVQRRYDDAQADIDTAETEIRRLEYELGDIRRESMMLAVSLPDPAEVADRQQRIQWLGTQLSEARAVRDAALARARAAVDDWDDAATRAADRIRPALGTLNDSVLDRVGAALSDLGAFIAAVAQWVEDFLVTVLDGLILIAVAVTAIVVAVGFLLAAFPVYAVLLADGVLTLDEIAEQLVSVLLVAIPVLVPALWLMLAREANAPTPRVRPQQEYLGGRLETRGGRSDYGALFSRNGEVDRAGGAHSTVVEIVRVLDVDGSPAVDENGNPVWRVTLPSTQDWQIPGGDAGAVNDLGSNLALILTPDQRAAYERAVIEAMHQAGIGPNDAVMLAGWSQGGILAGALASDPTLPFDIRAIAVAGSPIHHMPIPSDVSVIALQHDGDHVPRLDGVPPRQDPDWVTVGVQSGTSHYPHGSEFYADSADRFTDPAITAEYPDLARVIDRQSLFFSELELAYRYEFAEAETAIP</sequence>
<dbReference type="AlphaFoldDB" id="A0A4Q7LXP9"/>
<evidence type="ECO:0008006" key="5">
    <source>
        <dbReference type="Google" id="ProtNLM"/>
    </source>
</evidence>
<protein>
    <recommendedName>
        <fullName evidence="5">Alpha/beta hydrolase family protein</fullName>
    </recommendedName>
</protein>
<evidence type="ECO:0000313" key="4">
    <source>
        <dbReference type="Proteomes" id="UP000293519"/>
    </source>
</evidence>
<organism evidence="3 4">
    <name type="scientific">Microcella putealis</name>
    <dbReference type="NCBI Taxonomy" id="337005"/>
    <lineage>
        <taxon>Bacteria</taxon>
        <taxon>Bacillati</taxon>
        <taxon>Actinomycetota</taxon>
        <taxon>Actinomycetes</taxon>
        <taxon>Micrococcales</taxon>
        <taxon>Microbacteriaceae</taxon>
        <taxon>Microcella</taxon>
    </lineage>
</organism>
<keyword evidence="1" id="KW-0175">Coiled coil</keyword>
<dbReference type="EMBL" id="SGWW01000001">
    <property type="protein sequence ID" value="RZS59471.1"/>
    <property type="molecule type" value="Genomic_DNA"/>
</dbReference>
<keyword evidence="2" id="KW-0472">Membrane</keyword>
<dbReference type="Proteomes" id="UP000293519">
    <property type="component" value="Unassembled WGS sequence"/>
</dbReference>
<evidence type="ECO:0000256" key="1">
    <source>
        <dbReference type="SAM" id="Coils"/>
    </source>
</evidence>
<evidence type="ECO:0000256" key="2">
    <source>
        <dbReference type="SAM" id="Phobius"/>
    </source>
</evidence>
<comment type="caution">
    <text evidence="3">The sequence shown here is derived from an EMBL/GenBank/DDBJ whole genome shotgun (WGS) entry which is preliminary data.</text>
</comment>
<dbReference type="InterPro" id="IPR029058">
    <property type="entry name" value="AB_hydrolase_fold"/>
</dbReference>
<dbReference type="SUPFAM" id="SSF53474">
    <property type="entry name" value="alpha/beta-Hydrolases"/>
    <property type="match status" value="1"/>
</dbReference>
<evidence type="ECO:0000313" key="3">
    <source>
        <dbReference type="EMBL" id="RZS59471.1"/>
    </source>
</evidence>
<accession>A0A4Q7LXP9</accession>
<feature type="transmembrane region" description="Helical" evidence="2">
    <location>
        <begin position="224"/>
        <end position="252"/>
    </location>
</feature>